<evidence type="ECO:0000313" key="2">
    <source>
        <dbReference type="Proteomes" id="UP001596132"/>
    </source>
</evidence>
<accession>A0ABW0Y764</accession>
<dbReference type="Proteomes" id="UP001596132">
    <property type="component" value="Unassembled WGS sequence"/>
</dbReference>
<dbReference type="EMBL" id="JBHSPP010000005">
    <property type="protein sequence ID" value="MFC5705430.1"/>
    <property type="molecule type" value="Genomic_DNA"/>
</dbReference>
<proteinExistence type="predicted"/>
<protein>
    <submittedName>
        <fullName evidence="1">Uncharacterized protein</fullName>
    </submittedName>
</protein>
<keyword evidence="2" id="KW-1185">Reference proteome</keyword>
<comment type="caution">
    <text evidence="1">The sequence shown here is derived from an EMBL/GenBank/DDBJ whole genome shotgun (WGS) entry which is preliminary data.</text>
</comment>
<organism evidence="1 2">
    <name type="scientific">Aeromonas eucrenophila</name>
    <dbReference type="NCBI Taxonomy" id="649"/>
    <lineage>
        <taxon>Bacteria</taxon>
        <taxon>Pseudomonadati</taxon>
        <taxon>Pseudomonadota</taxon>
        <taxon>Gammaproteobacteria</taxon>
        <taxon>Aeromonadales</taxon>
        <taxon>Aeromonadaceae</taxon>
        <taxon>Aeromonas</taxon>
    </lineage>
</organism>
<reference evidence="2" key="1">
    <citation type="journal article" date="2019" name="Int. J. Syst. Evol. Microbiol.">
        <title>The Global Catalogue of Microorganisms (GCM) 10K type strain sequencing project: providing services to taxonomists for standard genome sequencing and annotation.</title>
        <authorList>
            <consortium name="The Broad Institute Genomics Platform"/>
            <consortium name="The Broad Institute Genome Sequencing Center for Infectious Disease"/>
            <person name="Wu L."/>
            <person name="Ma J."/>
        </authorList>
    </citation>
    <scope>NUCLEOTIDE SEQUENCE [LARGE SCALE GENOMIC DNA]</scope>
    <source>
        <strain evidence="2">KCTC 15012</strain>
    </source>
</reference>
<gene>
    <name evidence="1" type="ORF">ACFPVW_04950</name>
</gene>
<evidence type="ECO:0000313" key="1">
    <source>
        <dbReference type="EMBL" id="MFC5705430.1"/>
    </source>
</evidence>
<dbReference type="RefSeq" id="WP_048822932.1">
    <property type="nucleotide sequence ID" value="NZ_CDDF01000005.1"/>
</dbReference>
<sequence length="70" mass="7800">MKKKPVVVAYGGTILCGTTGKILWIAEGCHYDKANPGARDWLNPTFKRNEYEFPSDAPPKPTWSPYAEGE</sequence>
<name>A0ABW0Y764_9GAMM</name>